<organism evidence="13 14">
    <name type="scientific">Candidozyma haemuli</name>
    <dbReference type="NCBI Taxonomy" id="45357"/>
    <lineage>
        <taxon>Eukaryota</taxon>
        <taxon>Fungi</taxon>
        <taxon>Dikarya</taxon>
        <taxon>Ascomycota</taxon>
        <taxon>Saccharomycotina</taxon>
        <taxon>Pichiomycetes</taxon>
        <taxon>Metschnikowiaceae</taxon>
        <taxon>Candidozyma</taxon>
    </lineage>
</organism>
<keyword evidence="8 11" id="KW-0472">Membrane</keyword>
<evidence type="ECO:0000256" key="8">
    <source>
        <dbReference type="ARBA" id="ARBA00023136"/>
    </source>
</evidence>
<dbReference type="Gene3D" id="2.130.10.10">
    <property type="entry name" value="YVTN repeat-like/Quinoprotein amine dehydrogenase"/>
    <property type="match status" value="1"/>
</dbReference>
<evidence type="ECO:0000313" key="14">
    <source>
        <dbReference type="Proteomes" id="UP000825434"/>
    </source>
</evidence>
<evidence type="ECO:0000256" key="1">
    <source>
        <dbReference type="ARBA" id="ARBA00004141"/>
    </source>
</evidence>
<dbReference type="InterPro" id="IPR001680">
    <property type="entry name" value="WD40_rpt"/>
</dbReference>
<reference evidence="13 14" key="1">
    <citation type="submission" date="2021-06" db="EMBL/GenBank/DDBJ databases">
        <title>Candida outbreak in Lebanon.</title>
        <authorList>
            <person name="Finianos M."/>
        </authorList>
    </citation>
    <scope>NUCLEOTIDE SEQUENCE [LARGE SCALE GENOMIC DNA]</scope>
    <source>
        <strain evidence="13">CA3LBN</strain>
    </source>
</reference>
<evidence type="ECO:0000256" key="6">
    <source>
        <dbReference type="ARBA" id="ARBA00022853"/>
    </source>
</evidence>
<dbReference type="EMBL" id="CP076662">
    <property type="protein sequence ID" value="QWU87348.1"/>
    <property type="molecule type" value="Genomic_DNA"/>
</dbReference>
<evidence type="ECO:0000256" key="9">
    <source>
        <dbReference type="PROSITE-ProRule" id="PRU00221"/>
    </source>
</evidence>
<dbReference type="InterPro" id="IPR036322">
    <property type="entry name" value="WD40_repeat_dom_sf"/>
</dbReference>
<keyword evidence="5" id="KW-0677">Repeat</keyword>
<dbReference type="InterPro" id="IPR050459">
    <property type="entry name" value="WD_repeat_RBAP46/RBAP48/MSI1"/>
</dbReference>
<feature type="transmembrane region" description="Helical" evidence="11">
    <location>
        <begin position="84"/>
        <end position="103"/>
    </location>
</feature>
<evidence type="ECO:0000256" key="10">
    <source>
        <dbReference type="SAM" id="MobiDB-lite"/>
    </source>
</evidence>
<evidence type="ECO:0000256" key="2">
    <source>
        <dbReference type="ARBA" id="ARBA00005645"/>
    </source>
</evidence>
<evidence type="ECO:0000313" key="13">
    <source>
        <dbReference type="EMBL" id="QWU87348.1"/>
    </source>
</evidence>
<dbReference type="SMART" id="SM00320">
    <property type="entry name" value="WD40"/>
    <property type="match status" value="6"/>
</dbReference>
<keyword evidence="14" id="KW-1185">Reference proteome</keyword>
<comment type="subcellular location">
    <subcellularLocation>
        <location evidence="1">Membrane</location>
        <topology evidence="1">Multi-pass membrane protein</topology>
    </subcellularLocation>
</comment>
<proteinExistence type="inferred from homology"/>
<name>A0ABX8I645_9ASCO</name>
<sequence>MNSTTEFRNNPLNKIVGLSVVLSMGFLLVILAGVNGNWFPIINGIIFAVAYLPAIITKAAFDKSDYDFNFDPQTSSQTSAIQEAGKFLTGFLVLTGVSLPILLHHSSILTKTASILTLLGGGLIFGTVFTFSQAFDQPEDDNDELGGVMESVIAAERQILAEHQLREQVVNEEFKIWKKTVPLLYDTIYTQALQHASLSVEFLPKYTWSSDKNRITVKLVVGTNSFTKGQDFVRLASLDLPATLAPDFNNESVQLAEGEESSFKILHSWSHPGEVNKLKVSPDGTNIVSFDNVGVVHLYKLDSDTQLDYKFHTSEGYALEWTSNKEFLSGANDANIALWDISSPAEPIKQFNTHSAVINDISYSKPSENLFASVSDDFYTHIHDIRNPGNSPAISIENSHIQNAVAAHPQIPSLVATGGKDNVVNLYDLRNTKEPVRQLFGHNDSVVGLRWDPEFNPSQLYSWGLDKRVLTWDLNNMSEEFTYPTTESDSRRKNKNTEDPCLKFVHGGHTNRVNELAVHPTIPNLFASVGDDTLVEIFKPKTIIEEEEAESEEAEEEEDNDAKEEKKDEAEQDKMEVDESSKDEESKDLESGENKGQQSS</sequence>
<keyword evidence="7 11" id="KW-1133">Transmembrane helix</keyword>
<feature type="region of interest" description="Disordered" evidence="10">
    <location>
        <begin position="543"/>
        <end position="600"/>
    </location>
</feature>
<dbReference type="InterPro" id="IPR007262">
    <property type="entry name" value="Vps55/LEPROT"/>
</dbReference>
<feature type="transmembrane region" description="Helical" evidence="11">
    <location>
        <begin position="41"/>
        <end position="61"/>
    </location>
</feature>
<comment type="similarity">
    <text evidence="2">Belongs to the OB-RGRP/VPS55 family.</text>
</comment>
<dbReference type="PROSITE" id="PS50082">
    <property type="entry name" value="WD_REPEATS_2"/>
    <property type="match status" value="2"/>
</dbReference>
<feature type="repeat" description="WD" evidence="9">
    <location>
        <begin position="439"/>
        <end position="482"/>
    </location>
</feature>
<dbReference type="InterPro" id="IPR022052">
    <property type="entry name" value="Histone-bd_RBBP4-like_N"/>
</dbReference>
<accession>A0ABX8I645</accession>
<evidence type="ECO:0000256" key="4">
    <source>
        <dbReference type="ARBA" id="ARBA00022692"/>
    </source>
</evidence>
<feature type="transmembrane region" description="Helical" evidence="11">
    <location>
        <begin position="15"/>
        <end position="34"/>
    </location>
</feature>
<dbReference type="Proteomes" id="UP000825434">
    <property type="component" value="Chromosome 2"/>
</dbReference>
<feature type="compositionally biased region" description="Acidic residues" evidence="10">
    <location>
        <begin position="545"/>
        <end position="562"/>
    </location>
</feature>
<evidence type="ECO:0000256" key="7">
    <source>
        <dbReference type="ARBA" id="ARBA00022989"/>
    </source>
</evidence>
<keyword evidence="6" id="KW-0156">Chromatin regulator</keyword>
<keyword evidence="4 11" id="KW-0812">Transmembrane</keyword>
<dbReference type="SUPFAM" id="SSF50978">
    <property type="entry name" value="WD40 repeat-like"/>
    <property type="match status" value="1"/>
</dbReference>
<dbReference type="PANTHER" id="PTHR22850">
    <property type="entry name" value="WD40 REPEAT FAMILY"/>
    <property type="match status" value="1"/>
</dbReference>
<dbReference type="Pfam" id="PF12265">
    <property type="entry name" value="CAF1C_H4-bd"/>
    <property type="match status" value="1"/>
</dbReference>
<keyword evidence="3 9" id="KW-0853">WD repeat</keyword>
<feature type="compositionally biased region" description="Basic and acidic residues" evidence="10">
    <location>
        <begin position="563"/>
        <end position="593"/>
    </location>
</feature>
<dbReference type="InterPro" id="IPR015943">
    <property type="entry name" value="WD40/YVTN_repeat-like_dom_sf"/>
</dbReference>
<dbReference type="Pfam" id="PF04133">
    <property type="entry name" value="Vps55"/>
    <property type="match status" value="1"/>
</dbReference>
<feature type="domain" description="Histone-binding protein RBBP4-like N-terminal" evidence="12">
    <location>
        <begin position="172"/>
        <end position="241"/>
    </location>
</feature>
<feature type="repeat" description="WD" evidence="9">
    <location>
        <begin position="309"/>
        <end position="343"/>
    </location>
</feature>
<evidence type="ECO:0000256" key="3">
    <source>
        <dbReference type="ARBA" id="ARBA00022574"/>
    </source>
</evidence>
<evidence type="ECO:0000256" key="5">
    <source>
        <dbReference type="ARBA" id="ARBA00022737"/>
    </source>
</evidence>
<protein>
    <recommendedName>
        <fullName evidence="12">Histone-binding protein RBBP4-like N-terminal domain-containing protein</fullName>
    </recommendedName>
</protein>
<evidence type="ECO:0000259" key="12">
    <source>
        <dbReference type="Pfam" id="PF12265"/>
    </source>
</evidence>
<gene>
    <name evidence="13" type="ORF">CA3LBN_001613</name>
</gene>
<feature type="transmembrane region" description="Helical" evidence="11">
    <location>
        <begin position="115"/>
        <end position="135"/>
    </location>
</feature>
<evidence type="ECO:0000256" key="11">
    <source>
        <dbReference type="SAM" id="Phobius"/>
    </source>
</evidence>